<evidence type="ECO:0000313" key="2">
    <source>
        <dbReference type="EMBL" id="GAO43139.1"/>
    </source>
</evidence>
<dbReference type="PANTHER" id="PTHR36842">
    <property type="entry name" value="PROTEIN TOLB HOMOLOG"/>
    <property type="match status" value="1"/>
</dbReference>
<comment type="caution">
    <text evidence="2">The sequence shown here is derived from an EMBL/GenBank/DDBJ whole genome shotgun (WGS) entry which is preliminary data.</text>
</comment>
<dbReference type="STRING" id="1220578.FPE01S_02_02430"/>
<sequence length="270" mass="30333">MGIIDMATGTERLLYPENDTVVNCLARFPRFDRTSDRIIFTARPETGTTNHDIFSIKADGTGLTNLTNSPNSNEQIACPAPDGKLVAFINASNYKVWQLNLLYPDNTRKTLAQWNNGKLNNITDNYLMWSRDGAHIFYTATKDSLLTGVYRYDVATGESTLLTDKSFNCIITALSPVDYRIMVLQVRPDVYKTALISMDFNGKNIVTETTFDSGSPGEGAWSPDGQHIVFCVDRKRPANQQMQYYFLADPQHVGERIGAERGSKMAFDWK</sequence>
<proteinExistence type="inferred from homology"/>
<dbReference type="PANTHER" id="PTHR36842:SF1">
    <property type="entry name" value="PROTEIN TOLB"/>
    <property type="match status" value="1"/>
</dbReference>
<dbReference type="Gene3D" id="2.120.10.30">
    <property type="entry name" value="TolB, C-terminal domain"/>
    <property type="match status" value="2"/>
</dbReference>
<dbReference type="Pfam" id="PF07676">
    <property type="entry name" value="PD40"/>
    <property type="match status" value="1"/>
</dbReference>
<evidence type="ECO:0000313" key="3">
    <source>
        <dbReference type="Proteomes" id="UP000033121"/>
    </source>
</evidence>
<dbReference type="Proteomes" id="UP000033121">
    <property type="component" value="Unassembled WGS sequence"/>
</dbReference>
<keyword evidence="3" id="KW-1185">Reference proteome</keyword>
<gene>
    <name evidence="2" type="ORF">FPE01S_02_02430</name>
</gene>
<reference evidence="2 3" key="1">
    <citation type="submission" date="2015-04" db="EMBL/GenBank/DDBJ databases">
        <title>Whole genome shotgun sequence of Flavihumibacter petaseus NBRC 106054.</title>
        <authorList>
            <person name="Miyazawa S."/>
            <person name="Hosoyama A."/>
            <person name="Hashimoto M."/>
            <person name="Noguchi M."/>
            <person name="Tsuchikane K."/>
            <person name="Ohji S."/>
            <person name="Yamazoe A."/>
            <person name="Ichikawa N."/>
            <person name="Kimura A."/>
            <person name="Fujita N."/>
        </authorList>
    </citation>
    <scope>NUCLEOTIDE SEQUENCE [LARGE SCALE GENOMIC DNA]</scope>
    <source>
        <strain evidence="2 3">NBRC 106054</strain>
    </source>
</reference>
<evidence type="ECO:0008006" key="4">
    <source>
        <dbReference type="Google" id="ProtNLM"/>
    </source>
</evidence>
<dbReference type="EMBL" id="BBWV01000002">
    <property type="protein sequence ID" value="GAO43139.1"/>
    <property type="molecule type" value="Genomic_DNA"/>
</dbReference>
<accession>A0A0E9MZZ4</accession>
<comment type="similarity">
    <text evidence="1">Belongs to the TolB family.</text>
</comment>
<dbReference type="SUPFAM" id="SSF69304">
    <property type="entry name" value="Tricorn protease N-terminal domain"/>
    <property type="match status" value="1"/>
</dbReference>
<dbReference type="InterPro" id="IPR011042">
    <property type="entry name" value="6-blade_b-propeller_TolB-like"/>
</dbReference>
<dbReference type="InterPro" id="IPR011659">
    <property type="entry name" value="WD40"/>
</dbReference>
<dbReference type="AlphaFoldDB" id="A0A0E9MZZ4"/>
<organism evidence="2 3">
    <name type="scientific">Flavihumibacter petaseus NBRC 106054</name>
    <dbReference type="NCBI Taxonomy" id="1220578"/>
    <lineage>
        <taxon>Bacteria</taxon>
        <taxon>Pseudomonadati</taxon>
        <taxon>Bacteroidota</taxon>
        <taxon>Chitinophagia</taxon>
        <taxon>Chitinophagales</taxon>
        <taxon>Chitinophagaceae</taxon>
        <taxon>Flavihumibacter</taxon>
    </lineage>
</organism>
<evidence type="ECO:0000256" key="1">
    <source>
        <dbReference type="ARBA" id="ARBA00009820"/>
    </source>
</evidence>
<name>A0A0E9MZZ4_9BACT</name>
<protein>
    <recommendedName>
        <fullName evidence="4">Dipeptidylpeptidase IV N-terminal domain-containing protein</fullName>
    </recommendedName>
</protein>